<dbReference type="Proteomes" id="UP001580346">
    <property type="component" value="Unassembled WGS sequence"/>
</dbReference>
<dbReference type="Gene3D" id="3.40.50.720">
    <property type="entry name" value="NAD(P)-binding Rossmann-like Domain"/>
    <property type="match status" value="1"/>
</dbReference>
<comment type="caution">
    <text evidence="1">The sequence shown here is derived from an EMBL/GenBank/DDBJ whole genome shotgun (WGS) entry which is preliminary data.</text>
</comment>
<gene>
    <name evidence="1" type="ORF">ACE41H_06520</name>
</gene>
<evidence type="ECO:0000313" key="1">
    <source>
        <dbReference type="EMBL" id="MFB5266438.1"/>
    </source>
</evidence>
<name>A0ABV5AQF5_9BACL</name>
<organism evidence="1 2">
    <name type="scientific">Paenibacillus enshidis</name>
    <dbReference type="NCBI Taxonomy" id="1458439"/>
    <lineage>
        <taxon>Bacteria</taxon>
        <taxon>Bacillati</taxon>
        <taxon>Bacillota</taxon>
        <taxon>Bacilli</taxon>
        <taxon>Bacillales</taxon>
        <taxon>Paenibacillaceae</taxon>
        <taxon>Paenibacillus</taxon>
    </lineage>
</organism>
<keyword evidence="2" id="KW-1185">Reference proteome</keyword>
<evidence type="ECO:0008006" key="3">
    <source>
        <dbReference type="Google" id="ProtNLM"/>
    </source>
</evidence>
<accession>A0ABV5AQF5</accession>
<sequence length="504" mass="57123">MNKLLVAGNRSVLKFLLPSLLQAIPEPLTIVITDDCSSSQTEIDEEMNEMLYGKQSDGRITIIKKDEMTWRELVQPFHLVLLASANNNLELYHEFYSCCIEEQKVLLPLTFTHEYGILGPTTIKETDACWESCWLRLHVQNRMPTSPAPTIVDRMSHITSSYVERYLSTGIPELQNSVYILSEDPIHGEIHSFFEHPLTLQHIPLSDWFPLHIPFNQEQSSMNEEQLQNYFTGLVSSRTGVFYSLEESSFEQLPLSLCSIQIADPLSDGPATRLPATIHAGMDHTQARREAGLSGLERYMSRLCDHLLLDKMQNTYVGAGTTGSEAAGRGLQSLLQSELDRLYRWDMQQATPVVVPFDLSKLDDLCSKYYLESLRALAEDLVLGYSEDLYPHIPIVWVRSNGTWYYAIDLNPTLALRRVLTEALGHIQTGHKRSDSISFKNISLSGQTKQMCLPEAGTSYHPKDIEDLLSVLHPFQVLVTKLAVEPFLKELVVYGVRLSKEVFK</sequence>
<dbReference type="RefSeq" id="WP_375354161.1">
    <property type="nucleotide sequence ID" value="NZ_JBHHMI010000004.1"/>
</dbReference>
<reference evidence="1 2" key="1">
    <citation type="submission" date="2024-09" db="EMBL/GenBank/DDBJ databases">
        <title>Paenibacillus zeirhizospherea sp. nov., isolated from surface of the maize (Zea mays) roots in a horticulture field, Hungary.</title>
        <authorList>
            <person name="Marton D."/>
            <person name="Farkas M."/>
            <person name="Bedics A."/>
            <person name="Toth E."/>
            <person name="Tancsics A."/>
            <person name="Boka K."/>
            <person name="Maroti G."/>
            <person name="Kriszt B."/>
            <person name="Cserhati M."/>
        </authorList>
    </citation>
    <scope>NUCLEOTIDE SEQUENCE [LARGE SCALE GENOMIC DNA]</scope>
    <source>
        <strain evidence="1 2">KCTC 33519</strain>
    </source>
</reference>
<proteinExistence type="predicted"/>
<dbReference type="EMBL" id="JBHHMI010000004">
    <property type="protein sequence ID" value="MFB5266438.1"/>
    <property type="molecule type" value="Genomic_DNA"/>
</dbReference>
<evidence type="ECO:0000313" key="2">
    <source>
        <dbReference type="Proteomes" id="UP001580346"/>
    </source>
</evidence>
<protein>
    <recommendedName>
        <fullName evidence="3">Thiazole-containing bacteriocin maturation protein</fullName>
    </recommendedName>
</protein>